<evidence type="ECO:0000313" key="2">
    <source>
        <dbReference type="EMBL" id="OPL33019.1"/>
    </source>
</evidence>
<dbReference type="InterPro" id="IPR010606">
    <property type="entry name" value="Mib_Herc2"/>
</dbReference>
<proteinExistence type="predicted"/>
<organism evidence="2 3">
    <name type="scientific">Mytilus galloprovincialis</name>
    <name type="common">Mediterranean mussel</name>
    <dbReference type="NCBI Taxonomy" id="29158"/>
    <lineage>
        <taxon>Eukaryota</taxon>
        <taxon>Metazoa</taxon>
        <taxon>Spiralia</taxon>
        <taxon>Lophotrochozoa</taxon>
        <taxon>Mollusca</taxon>
        <taxon>Bivalvia</taxon>
        <taxon>Autobranchia</taxon>
        <taxon>Pteriomorphia</taxon>
        <taxon>Mytilida</taxon>
        <taxon>Mytiloidea</taxon>
        <taxon>Mytilidae</taxon>
        <taxon>Mytilinae</taxon>
        <taxon>Mytilus</taxon>
    </lineage>
</organism>
<reference evidence="2 3" key="1">
    <citation type="journal article" date="2016" name="PLoS ONE">
        <title>A First Insight into the Genome of the Filter-Feeder Mussel Mytilus galloprovincialis.</title>
        <authorList>
            <person name="Murgarella M."/>
            <person name="Puiu D."/>
            <person name="Novoa B."/>
            <person name="Figueras A."/>
            <person name="Posada D."/>
            <person name="Canchaya C."/>
        </authorList>
    </citation>
    <scope>NUCLEOTIDE SEQUENCE [LARGE SCALE GENOMIC DNA]</scope>
    <source>
        <tissue evidence="2">Muscle</tissue>
    </source>
</reference>
<evidence type="ECO:0000313" key="3">
    <source>
        <dbReference type="Proteomes" id="UP000266721"/>
    </source>
</evidence>
<dbReference type="Pfam" id="PF06701">
    <property type="entry name" value="MIB_HERC2"/>
    <property type="match status" value="1"/>
</dbReference>
<dbReference type="Proteomes" id="UP000266721">
    <property type="component" value="Unassembled WGS sequence"/>
</dbReference>
<protein>
    <submittedName>
        <fullName evidence="2">E3 mib2 ubiquitin-protein ligase</fullName>
    </submittedName>
</protein>
<gene>
    <name evidence="2" type="ORF">AM593_05407</name>
</gene>
<accession>A0A3L5TSV1</accession>
<name>A0A3L5TSV1_MYTGA</name>
<evidence type="ECO:0000259" key="1">
    <source>
        <dbReference type="PROSITE" id="PS51416"/>
    </source>
</evidence>
<dbReference type="SUPFAM" id="SSF159034">
    <property type="entry name" value="Mib/herc2 domain-like"/>
    <property type="match status" value="1"/>
</dbReference>
<dbReference type="Gene3D" id="2.30.30.40">
    <property type="entry name" value="SH3 Domains"/>
    <property type="match status" value="1"/>
</dbReference>
<dbReference type="GO" id="GO:0046872">
    <property type="term" value="F:metal ion binding"/>
    <property type="evidence" value="ECO:0007669"/>
    <property type="project" value="InterPro"/>
</dbReference>
<dbReference type="GO" id="GO:0016874">
    <property type="term" value="F:ligase activity"/>
    <property type="evidence" value="ECO:0007669"/>
    <property type="project" value="UniProtKB-KW"/>
</dbReference>
<sequence>MQYDDDFIAKSVVRSRYERGDVLVEWDHGLACFYDYDDEPEEQNIVKVNEVRMLVGEPMAVGCRVVRGQDWKYANTDGGRGTYGTVLCILEEGKVVVRWDNKNVGIYRMGYEGLFEIKLSNSNALQNEETQKYNKTQQRLKKREIMKHHNDSSTIKSNDCDTDDYLIPIYSDVAEEVA</sequence>
<comment type="caution">
    <text evidence="2">The sequence shown here is derived from an EMBL/GenBank/DDBJ whole genome shotgun (WGS) entry which is preliminary data.</text>
</comment>
<dbReference type="AlphaFoldDB" id="A0A3L5TSV1"/>
<dbReference type="PROSITE" id="PS51416">
    <property type="entry name" value="MIB_HERC2"/>
    <property type="match status" value="1"/>
</dbReference>
<dbReference type="EMBL" id="KV585372">
    <property type="protein sequence ID" value="OPL33019.1"/>
    <property type="molecule type" value="Genomic_DNA"/>
</dbReference>
<keyword evidence="3" id="KW-1185">Reference proteome</keyword>
<dbReference type="GO" id="GO:0004842">
    <property type="term" value="F:ubiquitin-protein transferase activity"/>
    <property type="evidence" value="ECO:0007669"/>
    <property type="project" value="InterPro"/>
</dbReference>
<dbReference type="SMR" id="A0A3L5TSV1"/>
<dbReference type="GO" id="GO:0016567">
    <property type="term" value="P:protein ubiquitination"/>
    <property type="evidence" value="ECO:0007669"/>
    <property type="project" value="InterPro"/>
</dbReference>
<feature type="domain" description="MIB/HERC2" evidence="1">
    <location>
        <begin position="51"/>
        <end position="123"/>
    </location>
</feature>
<dbReference type="InterPro" id="IPR037252">
    <property type="entry name" value="Mib_Herc2_sf"/>
</dbReference>
<keyword evidence="2" id="KW-0436">Ligase</keyword>
<feature type="non-terminal residue" evidence="2">
    <location>
        <position position="1"/>
    </location>
</feature>